<dbReference type="PANTHER" id="PTHR33059:SF4">
    <property type="entry name" value="FCS-LIKE ZINC FINGER 5"/>
    <property type="match status" value="1"/>
</dbReference>
<keyword evidence="3" id="KW-0963">Cytoplasm</keyword>
<feature type="domain" description="FLZ-type" evidence="8">
    <location>
        <begin position="96"/>
        <end position="140"/>
    </location>
</feature>
<evidence type="ECO:0000256" key="7">
    <source>
        <dbReference type="SAM" id="MobiDB-lite"/>
    </source>
</evidence>
<keyword evidence="10" id="KW-1185">Reference proteome</keyword>
<evidence type="ECO:0000259" key="8">
    <source>
        <dbReference type="PROSITE" id="PS51795"/>
    </source>
</evidence>
<keyword evidence="5" id="KW-0862">Zinc</keyword>
<proteinExistence type="inferred from homology"/>
<feature type="region of interest" description="Disordered" evidence="7">
    <location>
        <begin position="1"/>
        <end position="52"/>
    </location>
</feature>
<feature type="compositionally biased region" description="Low complexity" evidence="7">
    <location>
        <begin position="146"/>
        <end position="162"/>
    </location>
</feature>
<evidence type="ECO:0000256" key="2">
    <source>
        <dbReference type="ARBA" id="ARBA00009374"/>
    </source>
</evidence>
<evidence type="ECO:0000256" key="6">
    <source>
        <dbReference type="PROSITE-ProRule" id="PRU01131"/>
    </source>
</evidence>
<name>A0ABR2FH87_9ROSI</name>
<comment type="subcellular location">
    <subcellularLocation>
        <location evidence="1">Cytoplasm</location>
    </subcellularLocation>
</comment>
<sequence>MMLGKRPRLRPPMKRTASLTEITFDLSTSNDEAPPSDPHNPFKNHPKQDAALSGGVWSPQIQANGGDGGGLDQRLLATVSPRVHRRHSADFMETPPFLRSCCLCRRRLVPGRDIYMYRGDSAFCSLECRQQQMNQDEKKEKCSVASKKQAAATSAARSGVSAKGETVAAV</sequence>
<evidence type="ECO:0000313" key="10">
    <source>
        <dbReference type="Proteomes" id="UP001472677"/>
    </source>
</evidence>
<protein>
    <recommendedName>
        <fullName evidence="8">FLZ-type domain-containing protein</fullName>
    </recommendedName>
</protein>
<evidence type="ECO:0000256" key="1">
    <source>
        <dbReference type="ARBA" id="ARBA00004496"/>
    </source>
</evidence>
<comment type="caution">
    <text evidence="9">The sequence shown here is derived from an EMBL/GenBank/DDBJ whole genome shotgun (WGS) entry which is preliminary data.</text>
</comment>
<dbReference type="EMBL" id="JBBPBM010000006">
    <property type="protein sequence ID" value="KAK8580307.1"/>
    <property type="molecule type" value="Genomic_DNA"/>
</dbReference>
<dbReference type="Proteomes" id="UP001472677">
    <property type="component" value="Unassembled WGS sequence"/>
</dbReference>
<evidence type="ECO:0000256" key="5">
    <source>
        <dbReference type="ARBA" id="ARBA00022771"/>
    </source>
</evidence>
<feature type="compositionally biased region" description="Basic residues" evidence="7">
    <location>
        <begin position="1"/>
        <end position="13"/>
    </location>
</feature>
<feature type="zinc finger region" description="FLZ-type" evidence="6">
    <location>
        <begin position="96"/>
        <end position="140"/>
    </location>
</feature>
<organism evidence="9 10">
    <name type="scientific">Hibiscus sabdariffa</name>
    <name type="common">roselle</name>
    <dbReference type="NCBI Taxonomy" id="183260"/>
    <lineage>
        <taxon>Eukaryota</taxon>
        <taxon>Viridiplantae</taxon>
        <taxon>Streptophyta</taxon>
        <taxon>Embryophyta</taxon>
        <taxon>Tracheophyta</taxon>
        <taxon>Spermatophyta</taxon>
        <taxon>Magnoliopsida</taxon>
        <taxon>eudicotyledons</taxon>
        <taxon>Gunneridae</taxon>
        <taxon>Pentapetalae</taxon>
        <taxon>rosids</taxon>
        <taxon>malvids</taxon>
        <taxon>Malvales</taxon>
        <taxon>Malvaceae</taxon>
        <taxon>Malvoideae</taxon>
        <taxon>Hibiscus</taxon>
    </lineage>
</organism>
<dbReference type="InterPro" id="IPR007650">
    <property type="entry name" value="Zf-FLZ_dom"/>
</dbReference>
<evidence type="ECO:0000256" key="4">
    <source>
        <dbReference type="ARBA" id="ARBA00022723"/>
    </source>
</evidence>
<gene>
    <name evidence="9" type="ORF">V6N12_070587</name>
</gene>
<keyword evidence="5" id="KW-0863">Zinc-finger</keyword>
<evidence type="ECO:0000256" key="3">
    <source>
        <dbReference type="ARBA" id="ARBA00022490"/>
    </source>
</evidence>
<evidence type="ECO:0000313" key="9">
    <source>
        <dbReference type="EMBL" id="KAK8580307.1"/>
    </source>
</evidence>
<feature type="compositionally biased region" description="Polar residues" evidence="7">
    <location>
        <begin position="17"/>
        <end position="31"/>
    </location>
</feature>
<dbReference type="PROSITE" id="PS51795">
    <property type="entry name" value="ZF_FLZ"/>
    <property type="match status" value="1"/>
</dbReference>
<keyword evidence="4" id="KW-0479">Metal-binding</keyword>
<comment type="similarity">
    <text evidence="2">Belongs to the FLZ family.</text>
</comment>
<feature type="region of interest" description="Disordered" evidence="7">
    <location>
        <begin position="146"/>
        <end position="170"/>
    </location>
</feature>
<dbReference type="PANTHER" id="PTHR33059">
    <property type="entry name" value="FCS-LIKE ZINC FINGER 5"/>
    <property type="match status" value="1"/>
</dbReference>
<reference evidence="9 10" key="1">
    <citation type="journal article" date="2024" name="G3 (Bethesda)">
        <title>Genome assembly of Hibiscus sabdariffa L. provides insights into metabolisms of medicinal natural products.</title>
        <authorList>
            <person name="Kim T."/>
        </authorList>
    </citation>
    <scope>NUCLEOTIDE SEQUENCE [LARGE SCALE GENOMIC DNA]</scope>
    <source>
        <strain evidence="9">TK-2024</strain>
        <tissue evidence="9">Old leaves</tissue>
    </source>
</reference>
<accession>A0ABR2FH87</accession>
<dbReference type="Pfam" id="PF04570">
    <property type="entry name" value="zf-FLZ"/>
    <property type="match status" value="1"/>
</dbReference>